<comment type="caution">
    <text evidence="3">The sequence shown here is derived from an EMBL/GenBank/DDBJ whole genome shotgun (WGS) entry which is preliminary data.</text>
</comment>
<dbReference type="PANTHER" id="PTHR43092:SF6">
    <property type="entry name" value="BLR1280 PROTEIN"/>
    <property type="match status" value="1"/>
</dbReference>
<dbReference type="InterPro" id="IPR006311">
    <property type="entry name" value="TAT_signal"/>
</dbReference>
<dbReference type="InterPro" id="IPR015424">
    <property type="entry name" value="PyrdxlP-dep_Trfase"/>
</dbReference>
<protein>
    <submittedName>
        <fullName evidence="3">Aminotransferase V</fullName>
    </submittedName>
</protein>
<dbReference type="Proteomes" id="UP000036908">
    <property type="component" value="Unassembled WGS sequence"/>
</dbReference>
<dbReference type="InterPro" id="IPR015422">
    <property type="entry name" value="PyrdxlP-dep_Trfase_small"/>
</dbReference>
<keyword evidence="3" id="KW-0032">Aminotransferase</keyword>
<dbReference type="GO" id="GO:0008483">
    <property type="term" value="F:transaminase activity"/>
    <property type="evidence" value="ECO:0007669"/>
    <property type="project" value="UniProtKB-KW"/>
</dbReference>
<dbReference type="Gene3D" id="3.40.640.10">
    <property type="entry name" value="Type I PLP-dependent aspartate aminotransferase-like (Major domain)"/>
    <property type="match status" value="1"/>
</dbReference>
<dbReference type="Gene3D" id="3.90.1150.10">
    <property type="entry name" value="Aspartate Aminotransferase, domain 1"/>
    <property type="match status" value="1"/>
</dbReference>
<evidence type="ECO:0000313" key="3">
    <source>
        <dbReference type="EMBL" id="KOF04024.1"/>
    </source>
</evidence>
<dbReference type="OrthoDB" id="9804366at2"/>
<dbReference type="EMBL" id="JSVA01000004">
    <property type="protein sequence ID" value="KOF04024.1"/>
    <property type="molecule type" value="Genomic_DNA"/>
</dbReference>
<dbReference type="RefSeq" id="WP_053222250.1">
    <property type="nucleotide sequence ID" value="NZ_JSVA01000004.1"/>
</dbReference>
<organism evidence="3 4">
    <name type="scientific">Roseivirga seohaensis subsp. aquiponti</name>
    <dbReference type="NCBI Taxonomy" id="1566026"/>
    <lineage>
        <taxon>Bacteria</taxon>
        <taxon>Pseudomonadati</taxon>
        <taxon>Bacteroidota</taxon>
        <taxon>Cytophagia</taxon>
        <taxon>Cytophagales</taxon>
        <taxon>Roseivirgaceae</taxon>
        <taxon>Roseivirga</taxon>
    </lineage>
</organism>
<keyword evidence="4" id="KW-1185">Reference proteome</keyword>
<dbReference type="PATRIC" id="fig|1566026.4.peg.2414"/>
<evidence type="ECO:0000313" key="4">
    <source>
        <dbReference type="Proteomes" id="UP000036908"/>
    </source>
</evidence>
<reference evidence="4" key="1">
    <citation type="submission" date="2014-11" db="EMBL/GenBank/DDBJ databases">
        <title>Genome sequencing of Roseivirga sp. D-25.</title>
        <authorList>
            <person name="Selvaratnam C."/>
            <person name="Thevarajoo S."/>
            <person name="Goh K.M."/>
            <person name="Eee R."/>
            <person name="Chan K.-G."/>
            <person name="Chong C.S."/>
        </authorList>
    </citation>
    <scope>NUCLEOTIDE SEQUENCE [LARGE SCALE GENOMIC DNA]</scope>
    <source>
        <strain evidence="4">D-25</strain>
    </source>
</reference>
<dbReference type="InterPro" id="IPR000192">
    <property type="entry name" value="Aminotrans_V_dom"/>
</dbReference>
<feature type="domain" description="Aminotransferase class V" evidence="2">
    <location>
        <begin position="69"/>
        <end position="391"/>
    </location>
</feature>
<name>A0A0L8ANV9_9BACT</name>
<dbReference type="PANTHER" id="PTHR43092">
    <property type="entry name" value="L-CYSTEINE DESULFHYDRASE"/>
    <property type="match status" value="1"/>
</dbReference>
<gene>
    <name evidence="3" type="ORF">OB69_03225</name>
</gene>
<proteinExistence type="predicted"/>
<dbReference type="InterPro" id="IPR015421">
    <property type="entry name" value="PyrdxlP-dep_Trfase_major"/>
</dbReference>
<keyword evidence="3" id="KW-0808">Transferase</keyword>
<dbReference type="PROSITE" id="PS51318">
    <property type="entry name" value="TAT"/>
    <property type="match status" value="1"/>
</dbReference>
<evidence type="ECO:0000256" key="1">
    <source>
        <dbReference type="ARBA" id="ARBA00022898"/>
    </source>
</evidence>
<accession>A0A0L8ANV9</accession>
<evidence type="ECO:0000259" key="2">
    <source>
        <dbReference type="Pfam" id="PF00266"/>
    </source>
</evidence>
<dbReference type="Pfam" id="PF00266">
    <property type="entry name" value="Aminotran_5"/>
    <property type="match status" value="1"/>
</dbReference>
<sequence>MNSRRSFIQKSFLTAGSLSLTSFFKKSVAEDVSQAMVEINQLSPEAAAQDEELWARIQQAYTTSPNIINLNNGGVSPQPKVVQDAVIRYYQYANEAPSYYMWRILDQGREPVRDKLAELAGCSPDEIAINRNTTEAINTVIFGMNLKKGDEVILTKYDYPNMINAWKQREKRDGIKLVWLDLDLPNENDDIIVKQFTDAVTPRTRVFHITHMINWTGQIMPAKKLCAEARKRGIDSVVDGAHTFAHLDFKISDLGCDYFGTSLHKWLCAPFGTGMLYIRKEKIKDIWPLLASPEDQQTNIRKFENIGTRSFATEQAIGGALNFHNAIGQERKGARLEYLKQYWAKEVIQHKNVIPYTSLKPEFSRALCNFGVAGMTAGEVHNRLFNEYKIHTSPVQWEKVNGPRITPHVYTTKYDLDRLVEAMLKIAGTPK</sequence>
<dbReference type="AlphaFoldDB" id="A0A0L8ANV9"/>
<dbReference type="SUPFAM" id="SSF53383">
    <property type="entry name" value="PLP-dependent transferases"/>
    <property type="match status" value="1"/>
</dbReference>
<keyword evidence="1" id="KW-0663">Pyridoxal phosphate</keyword>